<reference evidence="1" key="2">
    <citation type="journal article" date="2015" name="Fish Shellfish Immunol.">
        <title>Early steps in the European eel (Anguilla anguilla)-Vibrio vulnificus interaction in the gills: Role of the RtxA13 toxin.</title>
        <authorList>
            <person name="Callol A."/>
            <person name="Pajuelo D."/>
            <person name="Ebbesson L."/>
            <person name="Teles M."/>
            <person name="MacKenzie S."/>
            <person name="Amaro C."/>
        </authorList>
    </citation>
    <scope>NUCLEOTIDE SEQUENCE</scope>
</reference>
<accession>A0A0E9QHN4</accession>
<name>A0A0E9QHN4_ANGAN</name>
<reference evidence="1" key="1">
    <citation type="submission" date="2014-11" db="EMBL/GenBank/DDBJ databases">
        <authorList>
            <person name="Amaro Gonzalez C."/>
        </authorList>
    </citation>
    <scope>NUCLEOTIDE SEQUENCE</scope>
</reference>
<dbReference type="AlphaFoldDB" id="A0A0E9QHN4"/>
<organism evidence="1">
    <name type="scientific">Anguilla anguilla</name>
    <name type="common">European freshwater eel</name>
    <name type="synonym">Muraena anguilla</name>
    <dbReference type="NCBI Taxonomy" id="7936"/>
    <lineage>
        <taxon>Eukaryota</taxon>
        <taxon>Metazoa</taxon>
        <taxon>Chordata</taxon>
        <taxon>Craniata</taxon>
        <taxon>Vertebrata</taxon>
        <taxon>Euteleostomi</taxon>
        <taxon>Actinopterygii</taxon>
        <taxon>Neopterygii</taxon>
        <taxon>Teleostei</taxon>
        <taxon>Anguilliformes</taxon>
        <taxon>Anguillidae</taxon>
        <taxon>Anguilla</taxon>
    </lineage>
</organism>
<sequence length="42" mass="5025">MNHQWFERCMKPSLYTAAVGIFRQCFRRVRTCKCVIRGKSLC</sequence>
<protein>
    <submittedName>
        <fullName evidence="1">Uncharacterized protein</fullName>
    </submittedName>
</protein>
<evidence type="ECO:0000313" key="1">
    <source>
        <dbReference type="EMBL" id="JAH16381.1"/>
    </source>
</evidence>
<dbReference type="EMBL" id="GBXM01092196">
    <property type="protein sequence ID" value="JAH16381.1"/>
    <property type="molecule type" value="Transcribed_RNA"/>
</dbReference>
<proteinExistence type="predicted"/>